<evidence type="ECO:0000313" key="3">
    <source>
        <dbReference type="Proteomes" id="UP001580928"/>
    </source>
</evidence>
<gene>
    <name evidence="2" type="ORF">WKR92_12920</name>
</gene>
<reference evidence="2 3" key="1">
    <citation type="submission" date="2024-04" db="EMBL/GenBank/DDBJ databases">
        <title>Albibacterium profundi sp. nov., isolated from sediment of the Challenger Deep of Mariana Trench.</title>
        <authorList>
            <person name="Wang Y."/>
        </authorList>
    </citation>
    <scope>NUCLEOTIDE SEQUENCE [LARGE SCALE GENOMIC DNA]</scope>
    <source>
        <strain evidence="2 3">RHL897</strain>
    </source>
</reference>
<name>A0ABV5CGZ7_9SPHI</name>
<evidence type="ECO:0000259" key="1">
    <source>
        <dbReference type="Pfam" id="PF21247"/>
    </source>
</evidence>
<dbReference type="PANTHER" id="PTHR30595">
    <property type="entry name" value="GLPR-RELATED TRANSCRIPTIONAL REPRESSOR"/>
    <property type="match status" value="1"/>
</dbReference>
<feature type="domain" description="Filamentation induced by cAMP protein Fic-like C-terminal" evidence="1">
    <location>
        <begin position="161"/>
        <end position="223"/>
    </location>
</feature>
<dbReference type="InterPro" id="IPR038475">
    <property type="entry name" value="RecG_C_sf"/>
</dbReference>
<keyword evidence="3" id="KW-1185">Reference proteome</keyword>
<dbReference type="PANTHER" id="PTHR30595:SF6">
    <property type="entry name" value="SCHLAFEN ALBA-2 DOMAIN-CONTAINING PROTEIN"/>
    <property type="match status" value="1"/>
</dbReference>
<dbReference type="RefSeq" id="WP_375558258.1">
    <property type="nucleotide sequence ID" value="NZ_JBBVGT010000003.1"/>
</dbReference>
<sequence length="232" mass="27114">MAFYIHQRRNWTNFQWNEEEFIHLKVELENRTATQITSKERIDRRLWNPVALREAIINAIVHNDFTREVPPKFEIFSDRIEITSAGILPEGLSEEEFFDGVSIPRNRELMRVYRDLELVEQLGSGVPRILESYGRECFRFMDNFTRMTFPSTEQVTPQVTPQVVALLKVFDGVHNRGELQLKLGLTDREHFRKTYLQPAVDNGFVALTIPDKPTSSKQQYVLTELGKQTANR</sequence>
<protein>
    <submittedName>
        <fullName evidence="2">Fic family protein</fullName>
    </submittedName>
</protein>
<dbReference type="EMBL" id="JBBVGT010000003">
    <property type="protein sequence ID" value="MFB5946729.1"/>
    <property type="molecule type" value="Genomic_DNA"/>
</dbReference>
<dbReference type="Proteomes" id="UP001580928">
    <property type="component" value="Unassembled WGS sequence"/>
</dbReference>
<dbReference type="InterPro" id="IPR049514">
    <property type="entry name" value="Fic-like_C"/>
</dbReference>
<evidence type="ECO:0000313" key="2">
    <source>
        <dbReference type="EMBL" id="MFB5946729.1"/>
    </source>
</evidence>
<organism evidence="2 3">
    <name type="scientific">Albibacterium profundi</name>
    <dbReference type="NCBI Taxonomy" id="3134906"/>
    <lineage>
        <taxon>Bacteria</taxon>
        <taxon>Pseudomonadati</taxon>
        <taxon>Bacteroidota</taxon>
        <taxon>Sphingobacteriia</taxon>
        <taxon>Sphingobacteriales</taxon>
        <taxon>Sphingobacteriaceae</taxon>
        <taxon>Albibacterium</taxon>
    </lineage>
</organism>
<dbReference type="Gene3D" id="3.30.565.60">
    <property type="match status" value="1"/>
</dbReference>
<dbReference type="Pfam" id="PF13749">
    <property type="entry name" value="HATPase_c_4"/>
    <property type="match status" value="1"/>
</dbReference>
<comment type="caution">
    <text evidence="2">The sequence shown here is derived from an EMBL/GenBank/DDBJ whole genome shotgun (WGS) entry which is preliminary data.</text>
</comment>
<accession>A0ABV5CGZ7</accession>
<proteinExistence type="predicted"/>
<dbReference type="Pfam" id="PF21247">
    <property type="entry name" value="Fic-like_C"/>
    <property type="match status" value="1"/>
</dbReference>